<sequence>MLESNEVMPRPISNEVRAKRARMDSFSPHPSAG</sequence>
<evidence type="ECO:0000256" key="1">
    <source>
        <dbReference type="SAM" id="MobiDB-lite"/>
    </source>
</evidence>
<dbReference type="EMBL" id="JACHWJ010000003">
    <property type="protein sequence ID" value="MBB2958326.1"/>
    <property type="molecule type" value="Genomic_DNA"/>
</dbReference>
<proteinExistence type="predicted"/>
<evidence type="ECO:0000313" key="2">
    <source>
        <dbReference type="EMBL" id="MBB2958326.1"/>
    </source>
</evidence>
<name>A0A7W4UPP0_9MICO</name>
<organism evidence="2 3">
    <name type="scientific">Pseudoclavibacter helvolus</name>
    <dbReference type="NCBI Taxonomy" id="255205"/>
    <lineage>
        <taxon>Bacteria</taxon>
        <taxon>Bacillati</taxon>
        <taxon>Actinomycetota</taxon>
        <taxon>Actinomycetes</taxon>
        <taxon>Micrococcales</taxon>
        <taxon>Microbacteriaceae</taxon>
        <taxon>Pseudoclavibacter</taxon>
    </lineage>
</organism>
<dbReference type="AlphaFoldDB" id="A0A7W4UPP0"/>
<comment type="caution">
    <text evidence="2">The sequence shown here is derived from an EMBL/GenBank/DDBJ whole genome shotgun (WGS) entry which is preliminary data.</text>
</comment>
<evidence type="ECO:0000313" key="3">
    <source>
        <dbReference type="Proteomes" id="UP000545286"/>
    </source>
</evidence>
<keyword evidence="3" id="KW-1185">Reference proteome</keyword>
<gene>
    <name evidence="2" type="ORF">FHX72_002471</name>
</gene>
<protein>
    <submittedName>
        <fullName evidence="2">Uncharacterized protein</fullName>
    </submittedName>
</protein>
<feature type="region of interest" description="Disordered" evidence="1">
    <location>
        <begin position="1"/>
        <end position="33"/>
    </location>
</feature>
<dbReference type="Proteomes" id="UP000545286">
    <property type="component" value="Unassembled WGS sequence"/>
</dbReference>
<accession>A0A7W4UPP0</accession>
<reference evidence="2 3" key="1">
    <citation type="submission" date="2020-08" db="EMBL/GenBank/DDBJ databases">
        <title>Sequencing the genomes of 1000 actinobacteria strains.</title>
        <authorList>
            <person name="Klenk H.-P."/>
        </authorList>
    </citation>
    <scope>NUCLEOTIDE SEQUENCE [LARGE SCALE GENOMIC DNA]</scope>
    <source>
        <strain evidence="2 3">DSM 20419</strain>
    </source>
</reference>